<gene>
    <name evidence="1" type="ORF">M407DRAFT_218944</name>
</gene>
<evidence type="ECO:0000313" key="1">
    <source>
        <dbReference type="EMBL" id="KIO21319.1"/>
    </source>
</evidence>
<sequence length="143" mass="16056">MADHQGGPGWPEDLDGQNMEELIAQPPERLAKMPKKRKWTMMKKWWLLLSQELQSLYVPSPTTANGVRGVVQIIGCVGIFLIRFCKSLGLAPPSVMTIMWAATNTLHLLLEAPWVGLLNSPKRPKQLRVSIVNNLVKYLVASR</sequence>
<reference evidence="2" key="2">
    <citation type="submission" date="2015-01" db="EMBL/GenBank/DDBJ databases">
        <title>Evolutionary Origins and Diversification of the Mycorrhizal Mutualists.</title>
        <authorList>
            <consortium name="DOE Joint Genome Institute"/>
            <consortium name="Mycorrhizal Genomics Consortium"/>
            <person name="Kohler A."/>
            <person name="Kuo A."/>
            <person name="Nagy L.G."/>
            <person name="Floudas D."/>
            <person name="Copeland A."/>
            <person name="Barry K.W."/>
            <person name="Cichocki N."/>
            <person name="Veneault-Fourrey C."/>
            <person name="LaButti K."/>
            <person name="Lindquist E.A."/>
            <person name="Lipzen A."/>
            <person name="Lundell T."/>
            <person name="Morin E."/>
            <person name="Murat C."/>
            <person name="Riley R."/>
            <person name="Ohm R."/>
            <person name="Sun H."/>
            <person name="Tunlid A."/>
            <person name="Henrissat B."/>
            <person name="Grigoriev I.V."/>
            <person name="Hibbett D.S."/>
            <person name="Martin F."/>
        </authorList>
    </citation>
    <scope>NUCLEOTIDE SEQUENCE [LARGE SCALE GENOMIC DNA]</scope>
    <source>
        <strain evidence="2">MUT 4182</strain>
    </source>
</reference>
<reference evidence="1 2" key="1">
    <citation type="submission" date="2014-04" db="EMBL/GenBank/DDBJ databases">
        <authorList>
            <consortium name="DOE Joint Genome Institute"/>
            <person name="Kuo A."/>
            <person name="Girlanda M."/>
            <person name="Perotto S."/>
            <person name="Kohler A."/>
            <person name="Nagy L.G."/>
            <person name="Floudas D."/>
            <person name="Copeland A."/>
            <person name="Barry K.W."/>
            <person name="Cichocki N."/>
            <person name="Veneault-Fourrey C."/>
            <person name="LaButti K."/>
            <person name="Lindquist E.A."/>
            <person name="Lipzen A."/>
            <person name="Lundell T."/>
            <person name="Morin E."/>
            <person name="Murat C."/>
            <person name="Sun H."/>
            <person name="Tunlid A."/>
            <person name="Henrissat B."/>
            <person name="Grigoriev I.V."/>
            <person name="Hibbett D.S."/>
            <person name="Martin F."/>
            <person name="Nordberg H.P."/>
            <person name="Cantor M.N."/>
            <person name="Hua S.X."/>
        </authorList>
    </citation>
    <scope>NUCLEOTIDE SEQUENCE [LARGE SCALE GENOMIC DNA]</scope>
    <source>
        <strain evidence="1 2">MUT 4182</strain>
    </source>
</reference>
<dbReference type="HOGENOM" id="CLU_1807645_0_0_1"/>
<accession>A0A0C3QAT4</accession>
<keyword evidence="2" id="KW-1185">Reference proteome</keyword>
<dbReference type="EMBL" id="KN823142">
    <property type="protein sequence ID" value="KIO21319.1"/>
    <property type="molecule type" value="Genomic_DNA"/>
</dbReference>
<dbReference type="AlphaFoldDB" id="A0A0C3QAT4"/>
<organism evidence="1 2">
    <name type="scientific">Tulasnella calospora MUT 4182</name>
    <dbReference type="NCBI Taxonomy" id="1051891"/>
    <lineage>
        <taxon>Eukaryota</taxon>
        <taxon>Fungi</taxon>
        <taxon>Dikarya</taxon>
        <taxon>Basidiomycota</taxon>
        <taxon>Agaricomycotina</taxon>
        <taxon>Agaricomycetes</taxon>
        <taxon>Cantharellales</taxon>
        <taxon>Tulasnellaceae</taxon>
        <taxon>Tulasnella</taxon>
    </lineage>
</organism>
<protein>
    <submittedName>
        <fullName evidence="1">Uncharacterized protein</fullName>
    </submittedName>
</protein>
<evidence type="ECO:0000313" key="2">
    <source>
        <dbReference type="Proteomes" id="UP000054248"/>
    </source>
</evidence>
<dbReference type="Proteomes" id="UP000054248">
    <property type="component" value="Unassembled WGS sequence"/>
</dbReference>
<name>A0A0C3QAT4_9AGAM</name>
<proteinExistence type="predicted"/>